<sequence length="114" mass="12437">MLAAGSGRPGPTVWVARLNEGVVVPVMVVIAVRSGVSAECKSAEEDDRDDEHDSGNDRDPGRGLIEPVRLLRCRIRRRWRGGSPPGGGFWCFSHASNNAPANTSDSYVLVMYWL</sequence>
<name>A0A7I9XWE5_9MYCO</name>
<comment type="caution">
    <text evidence="2">The sequence shown here is derived from an EMBL/GenBank/DDBJ whole genome shotgun (WGS) entry which is preliminary data.</text>
</comment>
<proteinExistence type="predicted"/>
<dbReference type="EMBL" id="BLKW01000002">
    <property type="protein sequence ID" value="GFG74105.1"/>
    <property type="molecule type" value="Genomic_DNA"/>
</dbReference>
<dbReference type="Proteomes" id="UP000465361">
    <property type="component" value="Unassembled WGS sequence"/>
</dbReference>
<gene>
    <name evidence="2" type="ORF">MBOT_14700</name>
</gene>
<keyword evidence="3" id="KW-1185">Reference proteome</keyword>
<feature type="compositionally biased region" description="Basic and acidic residues" evidence="1">
    <location>
        <begin position="51"/>
        <end position="61"/>
    </location>
</feature>
<evidence type="ECO:0000256" key="1">
    <source>
        <dbReference type="SAM" id="MobiDB-lite"/>
    </source>
</evidence>
<accession>A0A7I9XWE5</accession>
<dbReference type="AlphaFoldDB" id="A0A7I9XWE5"/>
<feature type="region of interest" description="Disordered" evidence="1">
    <location>
        <begin position="39"/>
        <end position="63"/>
    </location>
</feature>
<evidence type="ECO:0000313" key="3">
    <source>
        <dbReference type="Proteomes" id="UP000465361"/>
    </source>
</evidence>
<reference evidence="2 3" key="1">
    <citation type="journal article" date="2019" name="Emerg. Microbes Infect.">
        <title>Comprehensive subspecies identification of 175 nontuberculous mycobacteria species based on 7547 genomic profiles.</title>
        <authorList>
            <person name="Matsumoto Y."/>
            <person name="Kinjo T."/>
            <person name="Motooka D."/>
            <person name="Nabeya D."/>
            <person name="Jung N."/>
            <person name="Uechi K."/>
            <person name="Horii T."/>
            <person name="Iida T."/>
            <person name="Fujita J."/>
            <person name="Nakamura S."/>
        </authorList>
    </citation>
    <scope>NUCLEOTIDE SEQUENCE [LARGE SCALE GENOMIC DNA]</scope>
    <source>
        <strain evidence="2 3">JCM 17322</strain>
    </source>
</reference>
<organism evidence="2 3">
    <name type="scientific">Mycobacterium botniense</name>
    <dbReference type="NCBI Taxonomy" id="84962"/>
    <lineage>
        <taxon>Bacteria</taxon>
        <taxon>Bacillati</taxon>
        <taxon>Actinomycetota</taxon>
        <taxon>Actinomycetes</taxon>
        <taxon>Mycobacteriales</taxon>
        <taxon>Mycobacteriaceae</taxon>
        <taxon>Mycobacterium</taxon>
    </lineage>
</organism>
<protein>
    <submittedName>
        <fullName evidence="2">Uncharacterized protein</fullName>
    </submittedName>
</protein>
<evidence type="ECO:0000313" key="2">
    <source>
        <dbReference type="EMBL" id="GFG74105.1"/>
    </source>
</evidence>